<reference evidence="1 2" key="1">
    <citation type="journal article" date="2021" name="Elife">
        <title>Chloroplast acquisition without the gene transfer in kleptoplastic sea slugs, Plakobranchus ocellatus.</title>
        <authorList>
            <person name="Maeda T."/>
            <person name="Takahashi S."/>
            <person name="Yoshida T."/>
            <person name="Shimamura S."/>
            <person name="Takaki Y."/>
            <person name="Nagai Y."/>
            <person name="Toyoda A."/>
            <person name="Suzuki Y."/>
            <person name="Arimoto A."/>
            <person name="Ishii H."/>
            <person name="Satoh N."/>
            <person name="Nishiyama T."/>
            <person name="Hasebe M."/>
            <person name="Maruyama T."/>
            <person name="Minagawa J."/>
            <person name="Obokata J."/>
            <person name="Shigenobu S."/>
        </authorList>
    </citation>
    <scope>NUCLEOTIDE SEQUENCE [LARGE SCALE GENOMIC DNA]</scope>
</reference>
<keyword evidence="2" id="KW-1185">Reference proteome</keyword>
<name>A0AAV4IAE3_9GAST</name>
<protein>
    <submittedName>
        <fullName evidence="1">Uncharacterized protein</fullName>
    </submittedName>
</protein>
<sequence>MKKASGNVNLGIKDKDGKLLQDNTDIFNRWTEYIDEDLFNDERPEKPSIDVSDSSLEKKTSEVVKGISDLLETNLPVKTKYQQNYFKPWEHLEKKK</sequence>
<evidence type="ECO:0000313" key="2">
    <source>
        <dbReference type="Proteomes" id="UP000762676"/>
    </source>
</evidence>
<dbReference type="AlphaFoldDB" id="A0AAV4IAE3"/>
<gene>
    <name evidence="1" type="ORF">ElyMa_001213200</name>
</gene>
<comment type="caution">
    <text evidence="1">The sequence shown here is derived from an EMBL/GenBank/DDBJ whole genome shotgun (WGS) entry which is preliminary data.</text>
</comment>
<accession>A0AAV4IAE3</accession>
<evidence type="ECO:0000313" key="1">
    <source>
        <dbReference type="EMBL" id="GFS05982.1"/>
    </source>
</evidence>
<proteinExistence type="predicted"/>
<dbReference type="Proteomes" id="UP000762676">
    <property type="component" value="Unassembled WGS sequence"/>
</dbReference>
<organism evidence="1 2">
    <name type="scientific">Elysia marginata</name>
    <dbReference type="NCBI Taxonomy" id="1093978"/>
    <lineage>
        <taxon>Eukaryota</taxon>
        <taxon>Metazoa</taxon>
        <taxon>Spiralia</taxon>
        <taxon>Lophotrochozoa</taxon>
        <taxon>Mollusca</taxon>
        <taxon>Gastropoda</taxon>
        <taxon>Heterobranchia</taxon>
        <taxon>Euthyneura</taxon>
        <taxon>Panpulmonata</taxon>
        <taxon>Sacoglossa</taxon>
        <taxon>Placobranchoidea</taxon>
        <taxon>Plakobranchidae</taxon>
        <taxon>Elysia</taxon>
    </lineage>
</organism>
<dbReference type="EMBL" id="BMAT01002394">
    <property type="protein sequence ID" value="GFS05982.1"/>
    <property type="molecule type" value="Genomic_DNA"/>
</dbReference>